<dbReference type="InterPro" id="IPR027417">
    <property type="entry name" value="P-loop_NTPase"/>
</dbReference>
<keyword evidence="4" id="KW-1185">Reference proteome</keyword>
<reference evidence="3 4" key="1">
    <citation type="journal article" date="2016" name="Mol. Biol. Evol.">
        <title>Comparative Genomics of Early-Diverging Mushroom-Forming Fungi Provides Insights into the Origins of Lignocellulose Decay Capabilities.</title>
        <authorList>
            <person name="Nagy L.G."/>
            <person name="Riley R."/>
            <person name="Tritt A."/>
            <person name="Adam C."/>
            <person name="Daum C."/>
            <person name="Floudas D."/>
            <person name="Sun H."/>
            <person name="Yadav J.S."/>
            <person name="Pangilinan J."/>
            <person name="Larsson K.H."/>
            <person name="Matsuura K."/>
            <person name="Barry K."/>
            <person name="Labutti K."/>
            <person name="Kuo R."/>
            <person name="Ohm R.A."/>
            <person name="Bhattacharya S.S."/>
            <person name="Shirouzu T."/>
            <person name="Yoshinaga Y."/>
            <person name="Martin F.M."/>
            <person name="Grigoriev I.V."/>
            <person name="Hibbett D.S."/>
        </authorList>
    </citation>
    <scope>NUCLEOTIDE SEQUENCE [LARGE SCALE GENOMIC DNA]</scope>
    <source>
        <strain evidence="3 4">HHB10207 ss-3</strain>
    </source>
</reference>
<sequence>MSDSPSPTLSPLTETDSNEHLPSYLDLRTERCERFRILLCGKSGVGKSSLVSKVFGEGLLEREVSDYTPGVHDIDHEITSEQNRRVILHDSRGLESGSSENLDRIRHFLKRRRNAGPSERLHVIWRVLQYCVEVPTSGERPFEGGDIRFFKDLKKQGKAGVSVIIVFTKYDRLLYSEQDHKQQDLIAEGVPPPQAARSAKEASVTLARGKFEACLQVMKSELPKIWDAYCRVSKDDAKSIHELIGCTTKSLKQSSQILWATAQKHDVGLKLSGSSQASGNFELEEEHGSFSSSMHRMGTRLWGTPASIDTSLDRNVASSVRVGRNHHLGALFASAIPLHGVRRITTLNVLRLIHRDIVRIWNFSDPEGVLDGALFRRYVRALFVEPLVSPDLESPLTRGQDSPLGDSLMNFMMNPTLVQGISTALNAAGAILNEIALSTPATARILMAYVANLTLGMETLFHMIQRKEIVVITRTIVAEAYDTYYRSPTLKEVNMAVRDYIGDEEVFKAFRRDKAAQKVKDIIENCRCIPPERF</sequence>
<dbReference type="Gene3D" id="3.40.50.300">
    <property type="entry name" value="P-loop containing nucleotide triphosphate hydrolases"/>
    <property type="match status" value="1"/>
</dbReference>
<evidence type="ECO:0000313" key="3">
    <source>
        <dbReference type="EMBL" id="KZT31794.1"/>
    </source>
</evidence>
<feature type="region of interest" description="Disordered" evidence="1">
    <location>
        <begin position="1"/>
        <end position="21"/>
    </location>
</feature>
<dbReference type="Proteomes" id="UP000076798">
    <property type="component" value="Unassembled WGS sequence"/>
</dbReference>
<feature type="domain" description="G" evidence="2">
    <location>
        <begin position="36"/>
        <end position="113"/>
    </location>
</feature>
<dbReference type="Pfam" id="PF01926">
    <property type="entry name" value="MMR_HSR1"/>
    <property type="match status" value="1"/>
</dbReference>
<accession>A0A165X3S6</accession>
<evidence type="ECO:0000259" key="2">
    <source>
        <dbReference type="Pfam" id="PF01926"/>
    </source>
</evidence>
<evidence type="ECO:0000313" key="4">
    <source>
        <dbReference type="Proteomes" id="UP000076798"/>
    </source>
</evidence>
<gene>
    <name evidence="3" type="ORF">SISSUDRAFT_1067454</name>
</gene>
<dbReference type="SUPFAM" id="SSF52540">
    <property type="entry name" value="P-loop containing nucleoside triphosphate hydrolases"/>
    <property type="match status" value="1"/>
</dbReference>
<dbReference type="EMBL" id="KV428458">
    <property type="protein sequence ID" value="KZT31794.1"/>
    <property type="molecule type" value="Genomic_DNA"/>
</dbReference>
<evidence type="ECO:0000256" key="1">
    <source>
        <dbReference type="SAM" id="MobiDB-lite"/>
    </source>
</evidence>
<protein>
    <recommendedName>
        <fullName evidence="2">G domain-containing protein</fullName>
    </recommendedName>
</protein>
<dbReference type="InterPro" id="IPR006073">
    <property type="entry name" value="GTP-bd"/>
</dbReference>
<dbReference type="GO" id="GO:0005525">
    <property type="term" value="F:GTP binding"/>
    <property type="evidence" value="ECO:0007669"/>
    <property type="project" value="InterPro"/>
</dbReference>
<dbReference type="OrthoDB" id="391988at2759"/>
<name>A0A165X3S6_9AGAM</name>
<proteinExistence type="predicted"/>
<feature type="compositionally biased region" description="Low complexity" evidence="1">
    <location>
        <begin position="1"/>
        <end position="15"/>
    </location>
</feature>
<organism evidence="3 4">
    <name type="scientific">Sistotremastrum suecicum HHB10207 ss-3</name>
    <dbReference type="NCBI Taxonomy" id="1314776"/>
    <lineage>
        <taxon>Eukaryota</taxon>
        <taxon>Fungi</taxon>
        <taxon>Dikarya</taxon>
        <taxon>Basidiomycota</taxon>
        <taxon>Agaricomycotina</taxon>
        <taxon>Agaricomycetes</taxon>
        <taxon>Sistotremastrales</taxon>
        <taxon>Sistotremastraceae</taxon>
        <taxon>Sistotremastrum</taxon>
    </lineage>
</organism>
<dbReference type="AlphaFoldDB" id="A0A165X3S6"/>
<dbReference type="STRING" id="1314776.A0A165X3S6"/>